<dbReference type="PANTHER" id="PTHR14094:SF9">
    <property type="entry name" value="SIGNAL RECOGNITION PARTICLE SUBUNIT SRP72"/>
    <property type="match status" value="1"/>
</dbReference>
<evidence type="ECO:0000259" key="13">
    <source>
        <dbReference type="Pfam" id="PF08492"/>
    </source>
</evidence>
<evidence type="ECO:0000256" key="12">
    <source>
        <dbReference type="SAM" id="MobiDB-lite"/>
    </source>
</evidence>
<comment type="caution">
    <text evidence="14">The sequence shown here is derived from an EMBL/GenBank/DDBJ whole genome shotgun (WGS) entry which is preliminary data.</text>
</comment>
<dbReference type="AlphaFoldDB" id="A0A553NTG0"/>
<evidence type="ECO:0000256" key="10">
    <source>
        <dbReference type="ARBA" id="ARBA00023274"/>
    </source>
</evidence>
<dbReference type="SMART" id="SM00028">
    <property type="entry name" value="TPR"/>
    <property type="match status" value="5"/>
</dbReference>
<dbReference type="GO" id="GO:0008312">
    <property type="term" value="F:7S RNA binding"/>
    <property type="evidence" value="ECO:0007669"/>
    <property type="project" value="InterPro"/>
</dbReference>
<dbReference type="GO" id="GO:0005786">
    <property type="term" value="C:signal recognition particle, endoplasmic reticulum targeting"/>
    <property type="evidence" value="ECO:0007669"/>
    <property type="project" value="UniProtKB-UniRule"/>
</dbReference>
<dbReference type="GO" id="GO:0006614">
    <property type="term" value="P:SRP-dependent cotranslational protein targeting to membrane"/>
    <property type="evidence" value="ECO:0007669"/>
    <property type="project" value="UniProtKB-UniRule"/>
</dbReference>
<feature type="domain" description="Signal recognition particle SRP72 subunit RNA-binding" evidence="13">
    <location>
        <begin position="541"/>
        <end position="588"/>
    </location>
</feature>
<dbReference type="PANTHER" id="PTHR14094">
    <property type="entry name" value="SIGNAL RECOGNITION PARTICLE 72"/>
    <property type="match status" value="1"/>
</dbReference>
<keyword evidence="7" id="KW-0802">TPR repeat</keyword>
<evidence type="ECO:0000256" key="4">
    <source>
        <dbReference type="ARBA" id="ARBA00018350"/>
    </source>
</evidence>
<feature type="compositionally biased region" description="Polar residues" evidence="12">
    <location>
        <begin position="603"/>
        <end position="616"/>
    </location>
</feature>
<keyword evidence="15" id="KW-1185">Reference proteome</keyword>
<keyword evidence="9 11" id="KW-0733">Signal recognition particle</keyword>
<dbReference type="Proteomes" id="UP000318571">
    <property type="component" value="Chromosome 1"/>
</dbReference>
<dbReference type="GO" id="GO:0005783">
    <property type="term" value="C:endoplasmic reticulum"/>
    <property type="evidence" value="ECO:0007669"/>
    <property type="project" value="UniProtKB-SubCell"/>
</dbReference>
<proteinExistence type="inferred from homology"/>
<dbReference type="Pfam" id="PF08492">
    <property type="entry name" value="SRP72"/>
    <property type="match status" value="1"/>
</dbReference>
<feature type="compositionally biased region" description="Basic and acidic residues" evidence="12">
    <location>
        <begin position="574"/>
        <end position="583"/>
    </location>
</feature>
<dbReference type="InterPro" id="IPR013699">
    <property type="entry name" value="Signal_recog_part_SRP72_RNA-bd"/>
</dbReference>
<evidence type="ECO:0000256" key="5">
    <source>
        <dbReference type="ARBA" id="ARBA00022490"/>
    </source>
</evidence>
<evidence type="ECO:0000256" key="8">
    <source>
        <dbReference type="ARBA" id="ARBA00022824"/>
    </source>
</evidence>
<feature type="region of interest" description="Disordered" evidence="12">
    <location>
        <begin position="518"/>
        <end position="657"/>
    </location>
</feature>
<evidence type="ECO:0000256" key="7">
    <source>
        <dbReference type="ARBA" id="ARBA00022803"/>
    </source>
</evidence>
<evidence type="ECO:0000256" key="9">
    <source>
        <dbReference type="ARBA" id="ARBA00023135"/>
    </source>
</evidence>
<evidence type="ECO:0000256" key="11">
    <source>
        <dbReference type="PIRNR" id="PIRNR038922"/>
    </source>
</evidence>
<comment type="function">
    <text evidence="11">Component of the signal recognition particle (SRP) complex, a ribonucleoprotein complex that mediates the cotranslational targeting of secretory and membrane proteins to the endoplasmic reticulum (ER).</text>
</comment>
<feature type="compositionally biased region" description="Basic residues" evidence="12">
    <location>
        <begin position="642"/>
        <end position="657"/>
    </location>
</feature>
<dbReference type="PIRSF" id="PIRSF038922">
    <property type="entry name" value="SRP72"/>
    <property type="match status" value="1"/>
</dbReference>
<dbReference type="OrthoDB" id="5421607at2759"/>
<dbReference type="STRING" id="6832.A0A553NTG0"/>
<keyword evidence="8" id="KW-0256">Endoplasmic reticulum</keyword>
<dbReference type="FunFam" id="1.25.40.10:FF:000062">
    <property type="entry name" value="Signal recognition particle subunit SRP72"/>
    <property type="match status" value="1"/>
</dbReference>
<dbReference type="InterPro" id="IPR031545">
    <property type="entry name" value="SRP72_TPR-like"/>
</dbReference>
<comment type="similarity">
    <text evidence="3 11">Belongs to the SRP72 family.</text>
</comment>
<dbReference type="InterPro" id="IPR019734">
    <property type="entry name" value="TPR_rpt"/>
</dbReference>
<evidence type="ECO:0000313" key="15">
    <source>
        <dbReference type="Proteomes" id="UP000318571"/>
    </source>
</evidence>
<evidence type="ECO:0000256" key="2">
    <source>
        <dbReference type="ARBA" id="ARBA00004496"/>
    </source>
</evidence>
<dbReference type="EMBL" id="VCGU01000010">
    <property type="protein sequence ID" value="TRY68710.1"/>
    <property type="molecule type" value="Genomic_DNA"/>
</dbReference>
<keyword evidence="6" id="KW-0677">Repeat</keyword>
<feature type="compositionally biased region" description="Basic residues" evidence="12">
    <location>
        <begin position="584"/>
        <end position="594"/>
    </location>
</feature>
<evidence type="ECO:0000256" key="6">
    <source>
        <dbReference type="ARBA" id="ARBA00022737"/>
    </source>
</evidence>
<gene>
    <name evidence="14" type="ORF">TCAL_06202</name>
</gene>
<organism evidence="14 15">
    <name type="scientific">Tigriopus californicus</name>
    <name type="common">Marine copepod</name>
    <dbReference type="NCBI Taxonomy" id="6832"/>
    <lineage>
        <taxon>Eukaryota</taxon>
        <taxon>Metazoa</taxon>
        <taxon>Ecdysozoa</taxon>
        <taxon>Arthropoda</taxon>
        <taxon>Crustacea</taxon>
        <taxon>Multicrustacea</taxon>
        <taxon>Hexanauplia</taxon>
        <taxon>Copepoda</taxon>
        <taxon>Harpacticoida</taxon>
        <taxon>Harpacticidae</taxon>
        <taxon>Tigriopus</taxon>
    </lineage>
</organism>
<dbReference type="Pfam" id="PF17004">
    <property type="entry name" value="SRP_TPR_like"/>
    <property type="match status" value="1"/>
</dbReference>
<evidence type="ECO:0000256" key="3">
    <source>
        <dbReference type="ARBA" id="ARBA00007676"/>
    </source>
</evidence>
<dbReference type="InterPro" id="IPR011990">
    <property type="entry name" value="TPR-like_helical_dom_sf"/>
</dbReference>
<protein>
    <recommendedName>
        <fullName evidence="4 11">Signal recognition particle subunit SRP72</fullName>
    </recommendedName>
</protein>
<keyword evidence="10 11" id="KW-0687">Ribonucleoprotein</keyword>
<dbReference type="SUPFAM" id="SSF48452">
    <property type="entry name" value="TPR-like"/>
    <property type="match status" value="2"/>
</dbReference>
<evidence type="ECO:0000313" key="14">
    <source>
        <dbReference type="EMBL" id="TRY68710.1"/>
    </source>
</evidence>
<dbReference type="OMA" id="NDMKVLA"/>
<reference evidence="14 15" key="1">
    <citation type="journal article" date="2018" name="Nat. Ecol. Evol.">
        <title>Genomic signatures of mitonuclear coevolution across populations of Tigriopus californicus.</title>
        <authorList>
            <person name="Barreto F.S."/>
            <person name="Watson E.T."/>
            <person name="Lima T.G."/>
            <person name="Willett C.S."/>
            <person name="Edmands S."/>
            <person name="Li W."/>
            <person name="Burton R.S."/>
        </authorList>
    </citation>
    <scope>NUCLEOTIDE SEQUENCE [LARGE SCALE GENOMIC DNA]</scope>
    <source>
        <strain evidence="14 15">San Diego</strain>
    </source>
</reference>
<feature type="compositionally biased region" description="Basic residues" evidence="12">
    <location>
        <begin position="551"/>
        <end position="563"/>
    </location>
</feature>
<accession>A0A553NTG0</accession>
<name>A0A553NTG0_TIGCA</name>
<sequence length="657" mass="73482">MASSKKSGSGEPDTTGLFHDLVKFQGNGEFDKALKTCNKILNVRPKDASAFHCKMVCLIQTDKFEACLQQMDEHEAMAAALVFERAYALYRLNRSAPALAILNQKKTLNLREKELKAQVLYRMEEFEASFNLYRDIMKNTSADDDDFETERLTNLSAAAVQLDKDSGITDLDTYELIYNQACHLLAQGKWLEAEKGLSQALKAAQAFLAEEDDSEEDIERETGIIRVQMGYALQMQGRDKEAQVLYNQVLKNKPSDAGLIAVASNNLLSLNKDQNIFDSKKRIKAAKADGVEQKLTKANQFAIARNNALLAMYTNQVDLCRELIEELARKFDLDPQDRQFILAGALSRAGQTKEAVDLLLSDKGAKSDLERVLVACQIYLERSQVREAVDLLNQLPKADKYRTGILSTMVTLYLALEDRKSAAQLLKEAVAFNSKSKNKGDMAVVWRKTAEFHLKGDEPSVAAQSLEELLKTNPQDRQTLAQLVMAYAKFDLEKALATSKKLPEFREVDVDVDGLENSAFFGPKHSKKTPKAGGVASPDASKNPPGSDLVKKKKPKKKRKTKLPKNYDPTVEPDPERWLPKRERTGHRRPKRDRRKGEKFTGAQGTAAGQSETYDYSQKKAGAVPKGNLKSPAPEAPVGPRQAHKKPQQKKKQKKRF</sequence>
<keyword evidence="5 11" id="KW-0963">Cytoplasm</keyword>
<dbReference type="Gene3D" id="1.25.40.10">
    <property type="entry name" value="Tetratricopeptide repeat domain"/>
    <property type="match status" value="3"/>
</dbReference>
<evidence type="ECO:0000256" key="1">
    <source>
        <dbReference type="ARBA" id="ARBA00004240"/>
    </source>
</evidence>
<comment type="subcellular location">
    <subcellularLocation>
        <location evidence="2 11">Cytoplasm</location>
    </subcellularLocation>
    <subcellularLocation>
        <location evidence="1">Endoplasmic reticulum</location>
    </subcellularLocation>
</comment>
<dbReference type="GO" id="GO:0043022">
    <property type="term" value="F:ribosome binding"/>
    <property type="evidence" value="ECO:0007669"/>
    <property type="project" value="TreeGrafter"/>
</dbReference>
<dbReference type="InterPro" id="IPR026270">
    <property type="entry name" value="SRP72"/>
</dbReference>